<keyword evidence="2 6" id="KW-0812">Transmembrane</keyword>
<feature type="domain" description="Peptidase C39" evidence="8">
    <location>
        <begin position="18"/>
        <end position="137"/>
    </location>
</feature>
<feature type="transmembrane region" description="Helical" evidence="6">
    <location>
        <begin position="291"/>
        <end position="317"/>
    </location>
</feature>
<evidence type="ECO:0000256" key="4">
    <source>
        <dbReference type="ARBA" id="ARBA00022989"/>
    </source>
</evidence>
<dbReference type="Gene3D" id="1.20.1560.10">
    <property type="entry name" value="ABC transporter type 1, transmembrane domain"/>
    <property type="match status" value="1"/>
</dbReference>
<keyword evidence="10" id="KW-1185">Reference proteome</keyword>
<dbReference type="InterPro" id="IPR036640">
    <property type="entry name" value="ABC1_TM_sf"/>
</dbReference>
<evidence type="ECO:0000259" key="8">
    <source>
        <dbReference type="PROSITE" id="PS50990"/>
    </source>
</evidence>
<accession>A0A7W4JVZ0</accession>
<keyword evidence="4 6" id="KW-1133">Transmembrane helix</keyword>
<dbReference type="PANTHER" id="PTHR43394">
    <property type="entry name" value="ATP-DEPENDENT PERMEASE MDL1, MITOCHONDRIAL"/>
    <property type="match status" value="1"/>
</dbReference>
<dbReference type="GO" id="GO:0015421">
    <property type="term" value="F:ABC-type oligopeptide transporter activity"/>
    <property type="evidence" value="ECO:0007669"/>
    <property type="project" value="TreeGrafter"/>
</dbReference>
<feature type="transmembrane region" description="Helical" evidence="6">
    <location>
        <begin position="204"/>
        <end position="225"/>
    </location>
</feature>
<feature type="domain" description="ABC transmembrane type-1" evidence="7">
    <location>
        <begin position="169"/>
        <end position="444"/>
    </location>
</feature>
<evidence type="ECO:0000256" key="1">
    <source>
        <dbReference type="ARBA" id="ARBA00004651"/>
    </source>
</evidence>
<dbReference type="PROSITE" id="PS50990">
    <property type="entry name" value="PEPTIDASE_C39"/>
    <property type="match status" value="1"/>
</dbReference>
<keyword evidence="5 6" id="KW-0472">Membrane</keyword>
<dbReference type="CDD" id="cd02419">
    <property type="entry name" value="Peptidase_C39C"/>
    <property type="match status" value="1"/>
</dbReference>
<name>A0A7W4JVZ0_9PROT</name>
<feature type="non-terminal residue" evidence="9">
    <location>
        <position position="517"/>
    </location>
</feature>
<evidence type="ECO:0000259" key="7">
    <source>
        <dbReference type="PROSITE" id="PS50929"/>
    </source>
</evidence>
<evidence type="ECO:0000313" key="10">
    <source>
        <dbReference type="Proteomes" id="UP000555756"/>
    </source>
</evidence>
<evidence type="ECO:0000256" key="2">
    <source>
        <dbReference type="ARBA" id="ARBA00022692"/>
    </source>
</evidence>
<dbReference type="InterPro" id="IPR039421">
    <property type="entry name" value="Type_1_exporter"/>
</dbReference>
<dbReference type="GO" id="GO:0005524">
    <property type="term" value="F:ATP binding"/>
    <property type="evidence" value="ECO:0007669"/>
    <property type="project" value="InterPro"/>
</dbReference>
<dbReference type="InterPro" id="IPR005074">
    <property type="entry name" value="Peptidase_C39"/>
</dbReference>
<dbReference type="RefSeq" id="WP_183120996.1">
    <property type="nucleotide sequence ID" value="NZ_JABEQF010000025.1"/>
</dbReference>
<dbReference type="Pfam" id="PF00664">
    <property type="entry name" value="ABC_membrane"/>
    <property type="match status" value="1"/>
</dbReference>
<dbReference type="CDD" id="cd18567">
    <property type="entry name" value="ABC_6TM_CvaB_RaxB_like"/>
    <property type="match status" value="1"/>
</dbReference>
<dbReference type="GO" id="GO:0006508">
    <property type="term" value="P:proteolysis"/>
    <property type="evidence" value="ECO:0007669"/>
    <property type="project" value="InterPro"/>
</dbReference>
<comment type="subcellular location">
    <subcellularLocation>
        <location evidence="1">Cell membrane</location>
        <topology evidence="1">Multi-pass membrane protein</topology>
    </subcellularLocation>
</comment>
<comment type="caution">
    <text evidence="9">The sequence shown here is derived from an EMBL/GenBank/DDBJ whole genome shotgun (WGS) entry which is preliminary data.</text>
</comment>
<dbReference type="AlphaFoldDB" id="A0A7W4JVZ0"/>
<dbReference type="InterPro" id="IPR011527">
    <property type="entry name" value="ABC1_TM_dom"/>
</dbReference>
<dbReference type="PROSITE" id="PS50929">
    <property type="entry name" value="ABC_TM1F"/>
    <property type="match status" value="1"/>
</dbReference>
<feature type="transmembrane region" description="Helical" evidence="6">
    <location>
        <begin position="166"/>
        <end position="184"/>
    </location>
</feature>
<gene>
    <name evidence="9" type="ORF">HLH34_18315</name>
</gene>
<keyword evidence="3" id="KW-0378">Hydrolase</keyword>
<evidence type="ECO:0000256" key="5">
    <source>
        <dbReference type="ARBA" id="ARBA00023136"/>
    </source>
</evidence>
<dbReference type="GO" id="GO:0005886">
    <property type="term" value="C:plasma membrane"/>
    <property type="evidence" value="ECO:0007669"/>
    <property type="project" value="UniProtKB-SubCell"/>
</dbReference>
<dbReference type="EMBL" id="JABEQF010000025">
    <property type="protein sequence ID" value="MBB2191889.1"/>
    <property type="molecule type" value="Genomic_DNA"/>
</dbReference>
<dbReference type="PANTHER" id="PTHR43394:SF1">
    <property type="entry name" value="ATP-BINDING CASSETTE SUB-FAMILY B MEMBER 10, MITOCHONDRIAL"/>
    <property type="match status" value="1"/>
</dbReference>
<sequence length="517" mass="57569">MLRPIQTGFRRKLPVILQTETAECGLACLAMILCVHGHLIDLASLRRQAAVSGSGLNLRSLMRIADRFGLHSRPVKLDLPALAKLSLPCVLHWDFNHFVVLVKAGEKEILIHDPARGVRKLTLDEASRHFTGVALELTPAATFKKRDERRLLSIGDMFRHIAGLKGALLALGGLSLGLEVIALANPMLAQVIIDEVLTTGDRSLLWTTAAGLVLLVVLQGVIATFRSWMIMLLSTRISVQWNVSLFSHLMGLPQDYFAKRGAGDILSRFGSLGTIQQTFTTDLVQSVMDGLMAIGIFVMIVIYGKWLVAIVVIFSALDLMVRVALFASYREISKEALVHGAAQQGHFLETLRGMRSIKLLSLEKRRKIAWGNKLIDGINAGLRIQRYDLIFARTQDALFGLDRVLMLVLGARMVLSSEMSIGMLMAFLSYRDQFASRFGNLIAVGFKIRNLKVQCERLSDIALTEAEASDCSQAMLPVSELEHNPINLVHIRRQQSRRRLDCDRRRRLRCIPRLGGH</sequence>
<organism evidence="9 10">
    <name type="scientific">Gluconacetobacter azotocaptans</name>
    <dbReference type="NCBI Taxonomy" id="142834"/>
    <lineage>
        <taxon>Bacteria</taxon>
        <taxon>Pseudomonadati</taxon>
        <taxon>Pseudomonadota</taxon>
        <taxon>Alphaproteobacteria</taxon>
        <taxon>Acetobacterales</taxon>
        <taxon>Acetobacteraceae</taxon>
        <taxon>Gluconacetobacter</taxon>
    </lineage>
</organism>
<evidence type="ECO:0000256" key="3">
    <source>
        <dbReference type="ARBA" id="ARBA00022801"/>
    </source>
</evidence>
<dbReference type="Gene3D" id="3.90.70.10">
    <property type="entry name" value="Cysteine proteinases"/>
    <property type="match status" value="1"/>
</dbReference>
<dbReference type="GO" id="GO:0008234">
    <property type="term" value="F:cysteine-type peptidase activity"/>
    <property type="evidence" value="ECO:0007669"/>
    <property type="project" value="InterPro"/>
</dbReference>
<dbReference type="SUPFAM" id="SSF90123">
    <property type="entry name" value="ABC transporter transmembrane region"/>
    <property type="match status" value="1"/>
</dbReference>
<dbReference type="Proteomes" id="UP000555756">
    <property type="component" value="Unassembled WGS sequence"/>
</dbReference>
<reference evidence="9 10" key="1">
    <citation type="submission" date="2020-04" db="EMBL/GenBank/DDBJ databases">
        <title>Description of novel Gluconacetobacter.</title>
        <authorList>
            <person name="Sombolestani A."/>
        </authorList>
    </citation>
    <scope>NUCLEOTIDE SEQUENCE [LARGE SCALE GENOMIC DNA]</scope>
    <source>
        <strain evidence="9 10">LMG 21311</strain>
    </source>
</reference>
<dbReference type="Pfam" id="PF03412">
    <property type="entry name" value="Peptidase_C39"/>
    <property type="match status" value="1"/>
</dbReference>
<evidence type="ECO:0000256" key="6">
    <source>
        <dbReference type="SAM" id="Phobius"/>
    </source>
</evidence>
<protein>
    <submittedName>
        <fullName evidence="9">Peptidase domain-containing ABC transporter</fullName>
    </submittedName>
</protein>
<evidence type="ECO:0000313" key="9">
    <source>
        <dbReference type="EMBL" id="MBB2191889.1"/>
    </source>
</evidence>
<dbReference type="InterPro" id="IPR033838">
    <property type="entry name" value="CvaB_peptidase"/>
</dbReference>
<proteinExistence type="predicted"/>